<reference evidence="1 2" key="1">
    <citation type="submission" date="2017-04" db="EMBL/GenBank/DDBJ databases">
        <title>Novel microbial lineages endemic to geothermal iron-oxide mats fill important gaps in the evolutionary history of Archaea.</title>
        <authorList>
            <person name="Jay Z.J."/>
            <person name="Beam J.P."/>
            <person name="Dlakic M."/>
            <person name="Rusch D.B."/>
            <person name="Kozubal M.A."/>
            <person name="Inskeep W.P."/>
        </authorList>
    </citation>
    <scope>NUCLEOTIDE SEQUENCE [LARGE SCALE GENOMIC DNA]</scope>
    <source>
        <strain evidence="1">OSP_B</strain>
    </source>
</reference>
<evidence type="ECO:0000313" key="1">
    <source>
        <dbReference type="EMBL" id="PSN93050.1"/>
    </source>
</evidence>
<protein>
    <submittedName>
        <fullName evidence="1">Uncharacterized protein</fullName>
    </submittedName>
</protein>
<proteinExistence type="predicted"/>
<organism evidence="1 2">
    <name type="scientific">Candidatus Marsarchaeota G1 archaeon OSP_B</name>
    <dbReference type="NCBI Taxonomy" id="1978153"/>
    <lineage>
        <taxon>Archaea</taxon>
        <taxon>Candidatus Marsarchaeota</taxon>
        <taxon>Candidatus Marsarchaeota group 1</taxon>
    </lineage>
</organism>
<dbReference type="EMBL" id="NEXA01000085">
    <property type="protein sequence ID" value="PSN93050.1"/>
    <property type="molecule type" value="Genomic_DNA"/>
</dbReference>
<name>A0A2R6B354_9ARCH</name>
<sequence>MKTESFSTYTPIKKHKKAWVKISLNGSLYVIIKQNLVSFPILQITKDFLIISVREIFKCYQLPHLQQLARVFEVKSTKTSKHQIFHYHL</sequence>
<evidence type="ECO:0000313" key="2">
    <source>
        <dbReference type="Proteomes" id="UP000240838"/>
    </source>
</evidence>
<accession>A0A2R6B354</accession>
<gene>
    <name evidence="1" type="ORF">B9P99_02765</name>
</gene>
<comment type="caution">
    <text evidence="1">The sequence shown here is derived from an EMBL/GenBank/DDBJ whole genome shotgun (WGS) entry which is preliminary data.</text>
</comment>
<dbReference type="Proteomes" id="UP000240838">
    <property type="component" value="Unassembled WGS sequence"/>
</dbReference>
<dbReference type="AlphaFoldDB" id="A0A2R6B354"/>